<dbReference type="GO" id="GO:0005085">
    <property type="term" value="F:guanyl-nucleotide exchange factor activity"/>
    <property type="evidence" value="ECO:0007669"/>
    <property type="project" value="InterPro"/>
</dbReference>
<feature type="domain" description="DH" evidence="6">
    <location>
        <begin position="79"/>
        <end position="253"/>
    </location>
</feature>
<evidence type="ECO:0000313" key="7">
    <source>
        <dbReference type="EMBL" id="CAG9797038.1"/>
    </source>
</evidence>
<dbReference type="OrthoDB" id="6019202at2759"/>
<dbReference type="EMBL" id="OU895877">
    <property type="protein sequence ID" value="CAG9797038.1"/>
    <property type="molecule type" value="Genomic_DNA"/>
</dbReference>
<dbReference type="SUPFAM" id="SSF50044">
    <property type="entry name" value="SH3-domain"/>
    <property type="match status" value="1"/>
</dbReference>
<dbReference type="InterPro" id="IPR001849">
    <property type="entry name" value="PH_domain"/>
</dbReference>
<feature type="domain" description="PH" evidence="5">
    <location>
        <begin position="275"/>
        <end position="376"/>
    </location>
</feature>
<name>A0A9N9WL40_9DIPT</name>
<keyword evidence="1 2" id="KW-0728">SH3 domain</keyword>
<reference evidence="7" key="1">
    <citation type="submission" date="2022-01" db="EMBL/GenBank/DDBJ databases">
        <authorList>
            <person name="King R."/>
        </authorList>
    </citation>
    <scope>NUCLEOTIDE SEQUENCE</scope>
</reference>
<accession>A0A9N9WL40</accession>
<dbReference type="InterPro" id="IPR000219">
    <property type="entry name" value="DH_dom"/>
</dbReference>
<evidence type="ECO:0008006" key="9">
    <source>
        <dbReference type="Google" id="ProtNLM"/>
    </source>
</evidence>
<evidence type="ECO:0000259" key="5">
    <source>
        <dbReference type="PROSITE" id="PS50003"/>
    </source>
</evidence>
<evidence type="ECO:0000259" key="4">
    <source>
        <dbReference type="PROSITE" id="PS50002"/>
    </source>
</evidence>
<dbReference type="PRINTS" id="PR00452">
    <property type="entry name" value="SH3DOMAIN"/>
</dbReference>
<organism evidence="7 8">
    <name type="scientific">Chironomus riparius</name>
    <dbReference type="NCBI Taxonomy" id="315576"/>
    <lineage>
        <taxon>Eukaryota</taxon>
        <taxon>Metazoa</taxon>
        <taxon>Ecdysozoa</taxon>
        <taxon>Arthropoda</taxon>
        <taxon>Hexapoda</taxon>
        <taxon>Insecta</taxon>
        <taxon>Pterygota</taxon>
        <taxon>Neoptera</taxon>
        <taxon>Endopterygota</taxon>
        <taxon>Diptera</taxon>
        <taxon>Nematocera</taxon>
        <taxon>Chironomoidea</taxon>
        <taxon>Chironomidae</taxon>
        <taxon>Chironominae</taxon>
        <taxon>Chironomus</taxon>
    </lineage>
</organism>
<feature type="compositionally biased region" description="Polar residues" evidence="3">
    <location>
        <begin position="665"/>
        <end position="681"/>
    </location>
</feature>
<evidence type="ECO:0000313" key="8">
    <source>
        <dbReference type="Proteomes" id="UP001153620"/>
    </source>
</evidence>
<dbReference type="Gene3D" id="2.30.29.30">
    <property type="entry name" value="Pleckstrin-homology domain (PH domain)/Phosphotyrosine-binding domain (PTB)"/>
    <property type="match status" value="1"/>
</dbReference>
<gene>
    <name evidence="7" type="ORF">CHIRRI_LOCUS38</name>
</gene>
<dbReference type="InterPro" id="IPR011993">
    <property type="entry name" value="PH-like_dom_sf"/>
</dbReference>
<protein>
    <recommendedName>
        <fullName evidence="9">Rho guanine nucleotide exchange factor 7</fullName>
    </recommendedName>
</protein>
<dbReference type="PANTHER" id="PTHR46026:SF1">
    <property type="entry name" value="RHO-TYPE GUANINE NUCLEOTIDE EXCHANGE FACTOR, ISOFORM F"/>
    <property type="match status" value="1"/>
</dbReference>
<dbReference type="InterPro" id="IPR035899">
    <property type="entry name" value="DBL_dom_sf"/>
</dbReference>
<dbReference type="SUPFAM" id="SSF50729">
    <property type="entry name" value="PH domain-like"/>
    <property type="match status" value="1"/>
</dbReference>
<dbReference type="Gene3D" id="2.30.30.40">
    <property type="entry name" value="SH3 Domains"/>
    <property type="match status" value="1"/>
</dbReference>
<evidence type="ECO:0000256" key="3">
    <source>
        <dbReference type="SAM" id="MobiDB-lite"/>
    </source>
</evidence>
<dbReference type="GO" id="GO:0005737">
    <property type="term" value="C:cytoplasm"/>
    <property type="evidence" value="ECO:0007669"/>
    <property type="project" value="TreeGrafter"/>
</dbReference>
<dbReference type="SUPFAM" id="SSF48065">
    <property type="entry name" value="DBL homology domain (DH-domain)"/>
    <property type="match status" value="1"/>
</dbReference>
<dbReference type="Proteomes" id="UP001153620">
    <property type="component" value="Chromosome 1"/>
</dbReference>
<feature type="domain" description="SH3" evidence="4">
    <location>
        <begin position="1"/>
        <end position="63"/>
    </location>
</feature>
<dbReference type="SMART" id="SM00326">
    <property type="entry name" value="SH3"/>
    <property type="match status" value="1"/>
</dbReference>
<dbReference type="PANTHER" id="PTHR46026">
    <property type="entry name" value="RHO-TYPE GUANINE NUCLEOTIDE EXCHANGE FACTOR, ISOFORM F"/>
    <property type="match status" value="1"/>
</dbReference>
<sequence>MENTIVQADFSFKGSNNDELCFKKGDLIVLTNRDEDGAWWEGTAVESGMTGWFPSNYVSEYKTQPPVDVVRPPEEIQAFRSVVYNDLLDSERAHCAELRGLLENFLEPLETSQILNKDEFAQLISNFVEVVDLHEELLKDFEECNDRVGKLFLSKAPKMKLIHQTYCAMHPKAIVIVDKYKENLNVFMENQGAAKPGILVLTTGLSKCFRRLEKYAAILQELQRHMEVSHPDRGDTQRSIEVYKELAASVAAIRRQKELELQILTGPIRGWEGEELSKMGEIIHMGSCAVGKDHVDRYFILLEQNLLILSVSQRMSAFKFEGKIPISGINAARLPDTEKIKNAFEITGPLIERIVAICQSTNEASKWVELLGKNNLGSIDIKRNTSFSSVAHLQPMSMSPIIGSQTRSSSSSMQQINQHKRSLSFNHHLSYNQVVAQQQTQQPQQHQAFLKPLLTQRKEIVPTSPNIKNAQTKNNWSITHLRPSNPLRPCIASSQSNSQLKFELSTKRPQPTYEEDALVLRVIEAYSIAFQNTSRNTIHSALLQPFAPCLPIRGGKLQSSKHFSSSNPQLPYICSSLASFINNHHHHQHLSNSSSPSINSSVVWREVCPNNFNLYTSSISSLNSSPYKLRYSTGKNEFRAASEERPPKGFIDQKFHGNLKKIPSSYDNNNTNSSANSPLISRKSSLQQNKIWGKSQSPTPQQMKQKQFNTIAVNSREKSPFLYDRRLNKSFETANGLLTENMNCHNDKGMKNSLFRRSSTPQLHSVYYDGNNPRDSVASSWCCGNFVVKQWKKMHQQY</sequence>
<reference evidence="7" key="2">
    <citation type="submission" date="2022-10" db="EMBL/GenBank/DDBJ databases">
        <authorList>
            <consortium name="ENA_rothamsted_submissions"/>
            <consortium name="culmorum"/>
            <person name="King R."/>
        </authorList>
    </citation>
    <scope>NUCLEOTIDE SEQUENCE</scope>
</reference>
<evidence type="ECO:0000259" key="6">
    <source>
        <dbReference type="PROSITE" id="PS50010"/>
    </source>
</evidence>
<dbReference type="SMART" id="SM00325">
    <property type="entry name" value="RhoGEF"/>
    <property type="match status" value="1"/>
</dbReference>
<dbReference type="CDD" id="cd00160">
    <property type="entry name" value="RhoGEF"/>
    <property type="match status" value="1"/>
</dbReference>
<evidence type="ECO:0000256" key="1">
    <source>
        <dbReference type="ARBA" id="ARBA00022443"/>
    </source>
</evidence>
<dbReference type="PROSITE" id="PS50003">
    <property type="entry name" value="PH_DOMAIN"/>
    <property type="match status" value="1"/>
</dbReference>
<dbReference type="Pfam" id="PF07653">
    <property type="entry name" value="SH3_2"/>
    <property type="match status" value="1"/>
</dbReference>
<dbReference type="AlphaFoldDB" id="A0A9N9WL40"/>
<dbReference type="InterPro" id="IPR001452">
    <property type="entry name" value="SH3_domain"/>
</dbReference>
<dbReference type="Gene3D" id="1.20.900.10">
    <property type="entry name" value="Dbl homology (DH) domain"/>
    <property type="match status" value="1"/>
</dbReference>
<dbReference type="InterPro" id="IPR036028">
    <property type="entry name" value="SH3-like_dom_sf"/>
</dbReference>
<feature type="region of interest" description="Disordered" evidence="3">
    <location>
        <begin position="661"/>
        <end position="681"/>
    </location>
</feature>
<dbReference type="PROSITE" id="PS50010">
    <property type="entry name" value="DH_2"/>
    <property type="match status" value="1"/>
</dbReference>
<keyword evidence="8" id="KW-1185">Reference proteome</keyword>
<evidence type="ECO:0000256" key="2">
    <source>
        <dbReference type="PROSITE-ProRule" id="PRU00192"/>
    </source>
</evidence>
<dbReference type="PROSITE" id="PS50002">
    <property type="entry name" value="SH3"/>
    <property type="match status" value="1"/>
</dbReference>
<dbReference type="Pfam" id="PF00621">
    <property type="entry name" value="RhoGEF"/>
    <property type="match status" value="1"/>
</dbReference>
<proteinExistence type="predicted"/>